<protein>
    <recommendedName>
        <fullName evidence="4">Tetratricopeptide repeat-containing protein</fullName>
    </recommendedName>
</protein>
<evidence type="ECO:0000313" key="3">
    <source>
        <dbReference type="Proteomes" id="UP000199408"/>
    </source>
</evidence>
<accession>A0A1C5GYV8</accession>
<organism evidence="2 3">
    <name type="scientific">Micromonospora halophytica</name>
    <dbReference type="NCBI Taxonomy" id="47864"/>
    <lineage>
        <taxon>Bacteria</taxon>
        <taxon>Bacillati</taxon>
        <taxon>Actinomycetota</taxon>
        <taxon>Actinomycetes</taxon>
        <taxon>Micromonosporales</taxon>
        <taxon>Micromonosporaceae</taxon>
        <taxon>Micromonospora</taxon>
    </lineage>
</organism>
<feature type="region of interest" description="Disordered" evidence="1">
    <location>
        <begin position="61"/>
        <end position="81"/>
    </location>
</feature>
<name>A0A1C5GYV8_9ACTN</name>
<evidence type="ECO:0008006" key="4">
    <source>
        <dbReference type="Google" id="ProtNLM"/>
    </source>
</evidence>
<sequence length="81" mass="8570">MLREAGDLSHAAFALVHLGDVRETTGSKSEARRAWSAALRLFAELGHPEGDRVAARLRAAVRTGTADPSPAPDFSRDDSAG</sequence>
<keyword evidence="3" id="KW-1185">Reference proteome</keyword>
<dbReference type="Proteomes" id="UP000199408">
    <property type="component" value="Unassembled WGS sequence"/>
</dbReference>
<gene>
    <name evidence="2" type="ORF">GA0070560_102342</name>
</gene>
<dbReference type="RefSeq" id="WP_091291591.1">
    <property type="nucleotide sequence ID" value="NZ_FMDN01000002.1"/>
</dbReference>
<proteinExistence type="predicted"/>
<evidence type="ECO:0000256" key="1">
    <source>
        <dbReference type="SAM" id="MobiDB-lite"/>
    </source>
</evidence>
<dbReference type="EMBL" id="FMDN01000002">
    <property type="protein sequence ID" value="SCG38975.1"/>
    <property type="molecule type" value="Genomic_DNA"/>
</dbReference>
<dbReference type="AlphaFoldDB" id="A0A1C5GYV8"/>
<reference evidence="3" key="1">
    <citation type="submission" date="2016-06" db="EMBL/GenBank/DDBJ databases">
        <authorList>
            <person name="Varghese N."/>
        </authorList>
    </citation>
    <scope>NUCLEOTIDE SEQUENCE [LARGE SCALE GENOMIC DNA]</scope>
    <source>
        <strain evidence="3">DSM 43171</strain>
    </source>
</reference>
<evidence type="ECO:0000313" key="2">
    <source>
        <dbReference type="EMBL" id="SCG38975.1"/>
    </source>
</evidence>